<dbReference type="Gene3D" id="3.20.20.140">
    <property type="entry name" value="Metal-dependent hydrolases"/>
    <property type="match status" value="1"/>
</dbReference>
<dbReference type="EMBL" id="ML170165">
    <property type="protein sequence ID" value="TDL25020.1"/>
    <property type="molecule type" value="Genomic_DNA"/>
</dbReference>
<dbReference type="AlphaFoldDB" id="A0A4Y7QDS4"/>
<dbReference type="InterPro" id="IPR006331">
    <property type="entry name" value="ADGF"/>
</dbReference>
<dbReference type="GO" id="GO:0005615">
    <property type="term" value="C:extracellular space"/>
    <property type="evidence" value="ECO:0007669"/>
    <property type="project" value="InterPro"/>
</dbReference>
<name>A0A4Y7QDS4_9AGAM</name>
<dbReference type="Proteomes" id="UP000294933">
    <property type="component" value="Unassembled WGS sequence"/>
</dbReference>
<evidence type="ECO:0000256" key="3">
    <source>
        <dbReference type="ARBA" id="ARBA00006083"/>
    </source>
</evidence>
<dbReference type="GO" id="GO:0046872">
    <property type="term" value="F:metal ion binding"/>
    <property type="evidence" value="ECO:0007669"/>
    <property type="project" value="UniProtKB-KW"/>
</dbReference>
<sequence>MDKYLSARSALITEERKSRRDTIRIANASEEELQAEQIVRNLRKSETASIWSTEHEGIGNVFPGMEFLTARAVITKTRLFQLLCKMPKGALLHSHLDAMVNANYLINLALEQPAMHVRVNTRLTEESLGSVHPEFRPLTPHEYTNIKSLTSDKYELGAWVPIRSARAHFATSLGGPEGFDQWVFNALTINPTEAYVTHNTVKKIWNKFRTTFMVSTPLIRFVPIWSNYIREFFRTLIEDGVSYVEPRVNFWHKFMVGEDGEENVPHRQWIILFGQVLDEIKTQMKTQGKTDEFIGARIIYSTIRNVTCEELEWYLEDCISLKLEFPHLIAGFDLVGDENVLQPLIYYIRPLLRFQERQKELGIDIPFIFHAGETLGDGDAPDMNLFDAILLGSKRIGHGFSLAKHPKLIEICKERGVTVEVCPISNEILRLSSSMPAHPLPVLLNNGVPVALCSDDPSVFGNMGLSYDFFQVSFDFYVLVASEVTGLITLGDIARQSIESSTLDETEKAQALFSWGRKWDAFVKSIADGSTGIEREIASTDGFPII</sequence>
<proteinExistence type="inferred from homology"/>
<dbReference type="InterPro" id="IPR006330">
    <property type="entry name" value="Ado/ade_deaminase"/>
</dbReference>
<evidence type="ECO:0000313" key="12">
    <source>
        <dbReference type="Proteomes" id="UP000294933"/>
    </source>
</evidence>
<dbReference type="SUPFAM" id="SSF51556">
    <property type="entry name" value="Metallo-dependent hydrolases"/>
    <property type="match status" value="1"/>
</dbReference>
<gene>
    <name evidence="11" type="ORF">BD410DRAFT_896591</name>
</gene>
<organism evidence="11 12">
    <name type="scientific">Rickenella mellea</name>
    <dbReference type="NCBI Taxonomy" id="50990"/>
    <lineage>
        <taxon>Eukaryota</taxon>
        <taxon>Fungi</taxon>
        <taxon>Dikarya</taxon>
        <taxon>Basidiomycota</taxon>
        <taxon>Agaricomycotina</taxon>
        <taxon>Agaricomycetes</taxon>
        <taxon>Hymenochaetales</taxon>
        <taxon>Rickenellaceae</taxon>
        <taxon>Rickenella</taxon>
    </lineage>
</organism>
<keyword evidence="5" id="KW-0964">Secreted</keyword>
<dbReference type="STRING" id="50990.A0A4Y7QDS4"/>
<dbReference type="Pfam" id="PF00962">
    <property type="entry name" value="A_deaminase"/>
    <property type="match status" value="1"/>
</dbReference>
<keyword evidence="7" id="KW-0732">Signal</keyword>
<comment type="similarity">
    <text evidence="3">Belongs to the metallo-dependent hydrolases superfamily. Adenosine and AMP deaminases family. ADGF subfamily.</text>
</comment>
<dbReference type="VEuPathDB" id="FungiDB:BD410DRAFT_896591"/>
<evidence type="ECO:0000256" key="8">
    <source>
        <dbReference type="ARBA" id="ARBA00022801"/>
    </source>
</evidence>
<evidence type="ECO:0000256" key="1">
    <source>
        <dbReference type="ARBA" id="ARBA00001947"/>
    </source>
</evidence>
<dbReference type="InterPro" id="IPR032466">
    <property type="entry name" value="Metal_Hydrolase"/>
</dbReference>
<evidence type="ECO:0000256" key="4">
    <source>
        <dbReference type="ARBA" id="ARBA00012784"/>
    </source>
</evidence>
<evidence type="ECO:0000256" key="9">
    <source>
        <dbReference type="ARBA" id="ARBA00047764"/>
    </source>
</evidence>
<dbReference type="PANTHER" id="PTHR11409">
    <property type="entry name" value="ADENOSINE DEAMINASE"/>
    <property type="match status" value="1"/>
</dbReference>
<evidence type="ECO:0000256" key="5">
    <source>
        <dbReference type="ARBA" id="ARBA00022525"/>
    </source>
</evidence>
<keyword evidence="12" id="KW-1185">Reference proteome</keyword>
<evidence type="ECO:0000256" key="2">
    <source>
        <dbReference type="ARBA" id="ARBA00004613"/>
    </source>
</evidence>
<dbReference type="NCBIfam" id="TIGR01431">
    <property type="entry name" value="adm_rel"/>
    <property type="match status" value="1"/>
</dbReference>
<evidence type="ECO:0000313" key="11">
    <source>
        <dbReference type="EMBL" id="TDL25020.1"/>
    </source>
</evidence>
<comment type="cofactor">
    <cofactor evidence="1">
        <name>Zn(2+)</name>
        <dbReference type="ChEBI" id="CHEBI:29105"/>
    </cofactor>
</comment>
<reference evidence="11 12" key="1">
    <citation type="submission" date="2018-06" db="EMBL/GenBank/DDBJ databases">
        <title>A transcriptomic atlas of mushroom development highlights an independent origin of complex multicellularity.</title>
        <authorList>
            <consortium name="DOE Joint Genome Institute"/>
            <person name="Krizsan K."/>
            <person name="Almasi E."/>
            <person name="Merenyi Z."/>
            <person name="Sahu N."/>
            <person name="Viragh M."/>
            <person name="Koszo T."/>
            <person name="Mondo S."/>
            <person name="Kiss B."/>
            <person name="Balint B."/>
            <person name="Kues U."/>
            <person name="Barry K."/>
            <person name="Hegedus J.C."/>
            <person name="Henrissat B."/>
            <person name="Johnson J."/>
            <person name="Lipzen A."/>
            <person name="Ohm R."/>
            <person name="Nagy I."/>
            <person name="Pangilinan J."/>
            <person name="Yan J."/>
            <person name="Xiong Y."/>
            <person name="Grigoriev I.V."/>
            <person name="Hibbett D.S."/>
            <person name="Nagy L.G."/>
        </authorList>
    </citation>
    <scope>NUCLEOTIDE SEQUENCE [LARGE SCALE GENOMIC DNA]</scope>
    <source>
        <strain evidence="11 12">SZMC22713</strain>
    </source>
</reference>
<comment type="catalytic activity">
    <reaction evidence="9">
        <text>adenosine + H2O + H(+) = inosine + NH4(+)</text>
        <dbReference type="Rhea" id="RHEA:24408"/>
        <dbReference type="ChEBI" id="CHEBI:15377"/>
        <dbReference type="ChEBI" id="CHEBI:15378"/>
        <dbReference type="ChEBI" id="CHEBI:16335"/>
        <dbReference type="ChEBI" id="CHEBI:17596"/>
        <dbReference type="ChEBI" id="CHEBI:28938"/>
        <dbReference type="EC" id="3.5.4.4"/>
    </reaction>
</comment>
<protein>
    <recommendedName>
        <fullName evidence="4">adenosine deaminase</fullName>
        <ecNumber evidence="4">3.5.4.4</ecNumber>
    </recommendedName>
</protein>
<dbReference type="GO" id="GO:0006154">
    <property type="term" value="P:adenosine catabolic process"/>
    <property type="evidence" value="ECO:0007669"/>
    <property type="project" value="InterPro"/>
</dbReference>
<accession>A0A4Y7QDS4</accession>
<dbReference type="PANTHER" id="PTHR11409:SF39">
    <property type="entry name" value="ADENOSINE DEAMINASE 2"/>
    <property type="match status" value="1"/>
</dbReference>
<evidence type="ECO:0000259" key="10">
    <source>
        <dbReference type="Pfam" id="PF00962"/>
    </source>
</evidence>
<keyword evidence="6" id="KW-0479">Metal-binding</keyword>
<dbReference type="FunFam" id="3.20.20.140:FF:000017">
    <property type="entry name" value="Adenosine deaminase 2"/>
    <property type="match status" value="1"/>
</dbReference>
<dbReference type="GO" id="GO:0004000">
    <property type="term" value="F:adenosine deaminase activity"/>
    <property type="evidence" value="ECO:0007669"/>
    <property type="project" value="InterPro"/>
</dbReference>
<feature type="domain" description="Adenosine deaminase" evidence="10">
    <location>
        <begin position="195"/>
        <end position="510"/>
    </location>
</feature>
<evidence type="ECO:0000256" key="7">
    <source>
        <dbReference type="ARBA" id="ARBA00022729"/>
    </source>
</evidence>
<comment type="subcellular location">
    <subcellularLocation>
        <location evidence="2">Secreted</location>
    </subcellularLocation>
</comment>
<evidence type="ECO:0000256" key="6">
    <source>
        <dbReference type="ARBA" id="ARBA00022723"/>
    </source>
</evidence>
<dbReference type="GO" id="GO:0046103">
    <property type="term" value="P:inosine biosynthetic process"/>
    <property type="evidence" value="ECO:0007669"/>
    <property type="project" value="TreeGrafter"/>
</dbReference>
<keyword evidence="8" id="KW-0378">Hydrolase</keyword>
<dbReference type="OrthoDB" id="7202371at2759"/>
<dbReference type="EC" id="3.5.4.4" evidence="4"/>
<dbReference type="InterPro" id="IPR001365">
    <property type="entry name" value="A_deaminase_dom"/>
</dbReference>